<dbReference type="AlphaFoldDB" id="A0A543XV14"/>
<dbReference type="EMBL" id="VIOS01000114">
    <property type="protein sequence ID" value="TQP09353.1"/>
    <property type="molecule type" value="Genomic_DNA"/>
</dbReference>
<comment type="caution">
    <text evidence="1">The sequence shown here is derived from an EMBL/GenBank/DDBJ whole genome shotgun (WGS) entry which is preliminary data.</text>
</comment>
<gene>
    <name evidence="1" type="ORF">FLM02_17540</name>
</gene>
<accession>A0A543XV14</accession>
<dbReference type="Proteomes" id="UP000319979">
    <property type="component" value="Unassembled WGS sequence"/>
</dbReference>
<sequence length="50" mass="5629">MTLNPNTTTATTAAHWDWKRRALTVPLEAFVMCVFIFSSLVDMQQKDGAI</sequence>
<organism evidence="1 2">
    <name type="scientific">Vibrio cholerae</name>
    <dbReference type="NCBI Taxonomy" id="666"/>
    <lineage>
        <taxon>Bacteria</taxon>
        <taxon>Pseudomonadati</taxon>
        <taxon>Pseudomonadota</taxon>
        <taxon>Gammaproteobacteria</taxon>
        <taxon>Vibrionales</taxon>
        <taxon>Vibrionaceae</taxon>
        <taxon>Vibrio</taxon>
    </lineage>
</organism>
<reference evidence="1 2" key="1">
    <citation type="submission" date="2019-07" db="EMBL/GenBank/DDBJ databases">
        <title>Phenotypic and genotypic antimicrobial resistance traits of Vibrio cholerae non-O1/non-O139 isolated from a large Austrian lake frequently associated with cases of infection.</title>
        <authorList>
            <person name="Lepuschitz S."/>
            <person name="Baron S."/>
            <person name="Larvor E."/>
            <person name="Granier S."/>
            <person name="Pretzer C."/>
            <person name="Mach R.L."/>
            <person name="Farnleitner A.H."/>
            <person name="Ruppitsch W."/>
            <person name="Pleininger S."/>
            <person name="Indra A."/>
            <person name="Kirschner A.K.T."/>
        </authorList>
    </citation>
    <scope>NUCLEOTIDE SEQUENCE [LARGE SCALE GENOMIC DNA]</scope>
    <source>
        <strain evidence="1 2">A12JL36W90</strain>
    </source>
</reference>
<name>A0A543XV14_VIBCL</name>
<evidence type="ECO:0000313" key="1">
    <source>
        <dbReference type="EMBL" id="TQP09353.1"/>
    </source>
</evidence>
<dbReference type="AntiFam" id="ANF00258">
    <property type="entry name" value="Domain of unknown function (DUF1196)"/>
</dbReference>
<proteinExistence type="predicted"/>
<protein>
    <submittedName>
        <fullName evidence="1">DUF1196 domain-containing protein</fullName>
    </submittedName>
</protein>
<evidence type="ECO:0000313" key="2">
    <source>
        <dbReference type="Proteomes" id="UP000319979"/>
    </source>
</evidence>